<protein>
    <submittedName>
        <fullName evidence="9">Chemotaxis protein</fullName>
    </submittedName>
</protein>
<dbReference type="InterPro" id="IPR000014">
    <property type="entry name" value="PAS"/>
</dbReference>
<dbReference type="CDD" id="cd00130">
    <property type="entry name" value="PAS"/>
    <property type="match status" value="1"/>
</dbReference>
<feature type="transmembrane region" description="Helical" evidence="6">
    <location>
        <begin position="148"/>
        <end position="169"/>
    </location>
</feature>
<feature type="domain" description="Methyl-accepting transducer" evidence="7">
    <location>
        <begin position="465"/>
        <end position="694"/>
    </location>
</feature>
<dbReference type="CDD" id="cd11386">
    <property type="entry name" value="MCP_signal"/>
    <property type="match status" value="1"/>
</dbReference>
<keyword evidence="6" id="KW-0472">Membrane</keyword>
<evidence type="ECO:0000313" key="10">
    <source>
        <dbReference type="Proteomes" id="UP000092125"/>
    </source>
</evidence>
<organism evidence="9 10">
    <name type="scientific">Stenotrophomonas maltophilia</name>
    <name type="common">Pseudomonas maltophilia</name>
    <name type="synonym">Xanthomonas maltophilia</name>
    <dbReference type="NCBI Taxonomy" id="40324"/>
    <lineage>
        <taxon>Bacteria</taxon>
        <taxon>Pseudomonadati</taxon>
        <taxon>Pseudomonadota</taxon>
        <taxon>Gammaproteobacteria</taxon>
        <taxon>Lysobacterales</taxon>
        <taxon>Lysobacteraceae</taxon>
        <taxon>Stenotrophomonas</taxon>
        <taxon>Stenotrophomonas maltophilia group</taxon>
    </lineage>
</organism>
<dbReference type="GO" id="GO:0004888">
    <property type="term" value="F:transmembrane signaling receptor activity"/>
    <property type="evidence" value="ECO:0007669"/>
    <property type="project" value="InterPro"/>
</dbReference>
<keyword evidence="6" id="KW-1133">Transmembrane helix</keyword>
<dbReference type="PROSITE" id="PS50111">
    <property type="entry name" value="CHEMOTAXIS_TRANSDUC_2"/>
    <property type="match status" value="1"/>
</dbReference>
<comment type="caution">
    <text evidence="9">The sequence shown here is derived from an EMBL/GenBank/DDBJ whole genome shotgun (WGS) entry which is preliminary data.</text>
</comment>
<dbReference type="InterPro" id="IPR003660">
    <property type="entry name" value="HAMP_dom"/>
</dbReference>
<feature type="transmembrane region" description="Helical" evidence="6">
    <location>
        <begin position="124"/>
        <end position="141"/>
    </location>
</feature>
<evidence type="ECO:0000256" key="5">
    <source>
        <dbReference type="PROSITE-ProRule" id="PRU00284"/>
    </source>
</evidence>
<reference evidence="9 10" key="1">
    <citation type="submission" date="2016-05" db="EMBL/GenBank/DDBJ databases">
        <title>Draft Genome Sequences of Stenotrophomonas maltophilia Strains Sm32COP, Sm41DVV, Sm46PAILV, SmF3, SmF22, SmSOFb1 and SmCVFa1, Isolated from Different Manures, in France.</title>
        <authorList>
            <person name="Nazaret S."/>
            <person name="Bodilis J."/>
        </authorList>
    </citation>
    <scope>NUCLEOTIDE SEQUENCE [LARGE SCALE GENOMIC DNA]</scope>
    <source>
        <strain evidence="9 10">Sm41DVV</strain>
    </source>
</reference>
<accession>A0AAP7KZ49</accession>
<dbReference type="Proteomes" id="UP000092125">
    <property type="component" value="Unassembled WGS sequence"/>
</dbReference>
<feature type="transmembrane region" description="Helical" evidence="6">
    <location>
        <begin position="30"/>
        <end position="47"/>
    </location>
</feature>
<evidence type="ECO:0000256" key="4">
    <source>
        <dbReference type="ARBA" id="ARBA00029447"/>
    </source>
</evidence>
<dbReference type="SUPFAM" id="SSF55785">
    <property type="entry name" value="PYP-like sensor domain (PAS domain)"/>
    <property type="match status" value="1"/>
</dbReference>
<evidence type="ECO:0000256" key="6">
    <source>
        <dbReference type="SAM" id="Phobius"/>
    </source>
</evidence>
<gene>
    <name evidence="9" type="ORF">A9K56_18395</name>
</gene>
<dbReference type="GO" id="GO:0006935">
    <property type="term" value="P:chemotaxis"/>
    <property type="evidence" value="ECO:0007669"/>
    <property type="project" value="InterPro"/>
</dbReference>
<name>A0AAP7KZ49_STEMA</name>
<dbReference type="SUPFAM" id="SSF58104">
    <property type="entry name" value="Methyl-accepting chemotaxis protein (MCP) signaling domain"/>
    <property type="match status" value="1"/>
</dbReference>
<evidence type="ECO:0000256" key="2">
    <source>
        <dbReference type="ARBA" id="ARBA00022481"/>
    </source>
</evidence>
<evidence type="ECO:0000259" key="8">
    <source>
        <dbReference type="PROSITE" id="PS50885"/>
    </source>
</evidence>
<dbReference type="FunFam" id="1.10.287.950:FF:000001">
    <property type="entry name" value="Methyl-accepting chemotaxis sensory transducer"/>
    <property type="match status" value="1"/>
</dbReference>
<sequence length="730" mass="77749">MHASTRNTAAPTGQPTPPYLRTLAAGADRLFLLVSAGLVLASLALAVRHGQWTPWLLVALPALLVSAVQVHLQPGSRLSRCTTALAWMVLSATLIHQTHGQLETHFTVIVLIALLLYYRDWLPIVVAAVAIAVHHVLFFALQTRGLPYPVFAAGSGLGVLVLHALYVTIEAGLLSVMAVQMRRQLLLLGHDPQQLAHLARGLADDQPLPEALHASQFPQDSLAAALVQASTRLLQRRQRELAASGESLRIRSALDDVTTNVMIADRDRNIVFVNRPLQKMLAAAEADLRRDLPQFSAADLLGRNIDIFHRNPAHQATLLDRLTGTYRTQIRVGGRALQLIVNPIIGDDEQRQGFVVEWADRTAEIEVEEELGHIVDAAAQGDFSGRVGTAGKEGFFLQLAERLNGLLDANARSIEQISQLLSSLSRGDLTVQMQGDFHGVYARIRDDANTTIAELTRIVGSIQAASSRLTGAAAGLAQGNGHLASRTEQQAASLEETAATMEELTATVRQNAGHARQANQLATDAADIAGEGHTVVGQVVTTMSAIEASSKKIAEIISVIDGIAFQTNILALNAAVEAARAGEQGRGFAVVASEVRTLAQRSAGAAKEIKGLIDASVGKVSDGAALVQQAGSTMQRVVAAVQQVNQIMGEISSASQEQSMGIEQVNQSIAQMDASTRQNATLVEASTAATHGMAEQAQLLAAAVARFHLHGGDDNPAVMQRVRQIAGIEE</sequence>
<dbReference type="PRINTS" id="PR00260">
    <property type="entry name" value="CHEMTRNSDUCR"/>
</dbReference>
<keyword evidence="6" id="KW-0812">Transmembrane</keyword>
<evidence type="ECO:0000313" key="9">
    <source>
        <dbReference type="EMBL" id="OBU59552.1"/>
    </source>
</evidence>
<dbReference type="Gene3D" id="3.30.450.20">
    <property type="entry name" value="PAS domain"/>
    <property type="match status" value="1"/>
</dbReference>
<dbReference type="PROSITE" id="PS50885">
    <property type="entry name" value="HAMP"/>
    <property type="match status" value="1"/>
</dbReference>
<comment type="similarity">
    <text evidence="4">Belongs to the methyl-accepting chemotaxis (MCP) protein family.</text>
</comment>
<evidence type="ECO:0000256" key="1">
    <source>
        <dbReference type="ARBA" id="ARBA00004370"/>
    </source>
</evidence>
<evidence type="ECO:0000259" key="7">
    <source>
        <dbReference type="PROSITE" id="PS50111"/>
    </source>
</evidence>
<dbReference type="RefSeq" id="WP_065183035.1">
    <property type="nucleotide sequence ID" value="NZ_LYVI01000018.1"/>
</dbReference>
<dbReference type="FunFam" id="3.30.450.20:FF:000075">
    <property type="entry name" value="Methyl-accepting chemotaxis protein"/>
    <property type="match status" value="1"/>
</dbReference>
<keyword evidence="2" id="KW-0488">Methylation</keyword>
<dbReference type="EMBL" id="LYVI01000018">
    <property type="protein sequence ID" value="OBU59552.1"/>
    <property type="molecule type" value="Genomic_DNA"/>
</dbReference>
<proteinExistence type="inferred from homology"/>
<dbReference type="Pfam" id="PF00015">
    <property type="entry name" value="MCPsignal"/>
    <property type="match status" value="1"/>
</dbReference>
<dbReference type="GO" id="GO:0007165">
    <property type="term" value="P:signal transduction"/>
    <property type="evidence" value="ECO:0007669"/>
    <property type="project" value="UniProtKB-KW"/>
</dbReference>
<comment type="subcellular location">
    <subcellularLocation>
        <location evidence="1">Membrane</location>
    </subcellularLocation>
</comment>
<dbReference type="InterPro" id="IPR004090">
    <property type="entry name" value="Chemotax_Me-accpt_rcpt"/>
</dbReference>
<dbReference type="AlphaFoldDB" id="A0AAP7KZ49"/>
<keyword evidence="3 5" id="KW-0807">Transducer</keyword>
<dbReference type="InterPro" id="IPR051310">
    <property type="entry name" value="MCP_chemotaxis"/>
</dbReference>
<dbReference type="PANTHER" id="PTHR43531">
    <property type="entry name" value="PROTEIN ICFG"/>
    <property type="match status" value="1"/>
</dbReference>
<feature type="domain" description="HAMP" evidence="8">
    <location>
        <begin position="411"/>
        <end position="460"/>
    </location>
</feature>
<dbReference type="Pfam" id="PF18947">
    <property type="entry name" value="HAMP_2"/>
    <property type="match status" value="1"/>
</dbReference>
<dbReference type="GO" id="GO:0005886">
    <property type="term" value="C:plasma membrane"/>
    <property type="evidence" value="ECO:0007669"/>
    <property type="project" value="TreeGrafter"/>
</dbReference>
<dbReference type="InterPro" id="IPR004089">
    <property type="entry name" value="MCPsignal_dom"/>
</dbReference>
<dbReference type="InterPro" id="IPR035965">
    <property type="entry name" value="PAS-like_dom_sf"/>
</dbReference>
<dbReference type="PANTHER" id="PTHR43531:SF14">
    <property type="entry name" value="METHYL-ACCEPTING CHEMOTAXIS PROTEIN I-RELATED"/>
    <property type="match status" value="1"/>
</dbReference>
<dbReference type="Pfam" id="PF13188">
    <property type="entry name" value="PAS_8"/>
    <property type="match status" value="1"/>
</dbReference>
<dbReference type="Gene3D" id="1.10.287.950">
    <property type="entry name" value="Methyl-accepting chemotaxis protein"/>
    <property type="match status" value="1"/>
</dbReference>
<evidence type="ECO:0000256" key="3">
    <source>
        <dbReference type="ARBA" id="ARBA00023224"/>
    </source>
</evidence>
<dbReference type="SMART" id="SM00283">
    <property type="entry name" value="MA"/>
    <property type="match status" value="1"/>
</dbReference>